<sequence length="408" mass="44008">MDSEDPRRTADRQSLLGEITNELDIIRTEYPDTKQGRQIAEDQPIIGIRPSDLFRELTMLQLCERDVMSCAALLSIETAREAPDALPDAIRALAAVGQMAEVEKEISLLDAEDRRSAIDAALDGLTVTHDWQGAERLIALLEDNHAEQFDIIRTIVQKQAASDPRLALETVSTWVKAMPENDTSGYERLESGIELYAQLGSAKDAVETVAMLPEDRQFGTLLQLYVSFRAHRHDDAAKQIDELVAAKIANMEGVTARSIAWSRVAAAKSKVAASGAVADTSEGVASLMDVDIDFGNVFGARESTLPSNDGELGSSATEELLEADAEAYTKALASGRLEQAMEAAKKIHDRALRGPAGPVRDRKLDQVAGMLAALGDGYAAIVAARAIEDATERAKTQARIAVSLAVRG</sequence>
<gene>
    <name evidence="1" type="ORF">ACFFII_08410</name>
</gene>
<keyword evidence="2" id="KW-1185">Reference proteome</keyword>
<dbReference type="Proteomes" id="UP001589799">
    <property type="component" value="Unassembled WGS sequence"/>
</dbReference>
<name>A0ABV6I681_9RHOB</name>
<accession>A0ABV6I681</accession>
<evidence type="ECO:0008006" key="3">
    <source>
        <dbReference type="Google" id="ProtNLM"/>
    </source>
</evidence>
<organism evidence="1 2">
    <name type="scientific">Paracoccus niistensis</name>
    <dbReference type="NCBI Taxonomy" id="632935"/>
    <lineage>
        <taxon>Bacteria</taxon>
        <taxon>Pseudomonadati</taxon>
        <taxon>Pseudomonadota</taxon>
        <taxon>Alphaproteobacteria</taxon>
        <taxon>Rhodobacterales</taxon>
        <taxon>Paracoccaceae</taxon>
        <taxon>Paracoccus</taxon>
    </lineage>
</organism>
<proteinExistence type="predicted"/>
<evidence type="ECO:0000313" key="1">
    <source>
        <dbReference type="EMBL" id="MFC0340783.1"/>
    </source>
</evidence>
<evidence type="ECO:0000313" key="2">
    <source>
        <dbReference type="Proteomes" id="UP001589799"/>
    </source>
</evidence>
<protein>
    <recommendedName>
        <fullName evidence="3">Tetratricopeptide repeat protein</fullName>
    </recommendedName>
</protein>
<dbReference type="EMBL" id="JBHLWE010000027">
    <property type="protein sequence ID" value="MFC0340783.1"/>
    <property type="molecule type" value="Genomic_DNA"/>
</dbReference>
<dbReference type="RefSeq" id="WP_377698442.1">
    <property type="nucleotide sequence ID" value="NZ_JBHLWE010000027.1"/>
</dbReference>
<comment type="caution">
    <text evidence="1">The sequence shown here is derived from an EMBL/GenBank/DDBJ whole genome shotgun (WGS) entry which is preliminary data.</text>
</comment>
<reference evidence="1 2" key="1">
    <citation type="submission" date="2024-09" db="EMBL/GenBank/DDBJ databases">
        <authorList>
            <person name="Sun Q."/>
            <person name="Mori K."/>
        </authorList>
    </citation>
    <scope>NUCLEOTIDE SEQUENCE [LARGE SCALE GENOMIC DNA]</scope>
    <source>
        <strain evidence="1 2">KCTC 22789</strain>
    </source>
</reference>